<dbReference type="RefSeq" id="XP_040712104.1">
    <property type="nucleotide sequence ID" value="XM_040858710.1"/>
</dbReference>
<dbReference type="InterPro" id="IPR011016">
    <property type="entry name" value="Znf_RING-CH"/>
</dbReference>
<dbReference type="Gene3D" id="3.30.40.10">
    <property type="entry name" value="Zinc/RING finger domain, C3HC4 (zinc finger)"/>
    <property type="match status" value="1"/>
</dbReference>
<evidence type="ECO:0000256" key="3">
    <source>
        <dbReference type="ARBA" id="ARBA00022833"/>
    </source>
</evidence>
<evidence type="ECO:0000256" key="5">
    <source>
        <dbReference type="SAM" id="MobiDB-lite"/>
    </source>
</evidence>
<dbReference type="PANTHER" id="PTHR45969">
    <property type="entry name" value="RING ZINC FINGER PROTEIN-RELATED"/>
    <property type="match status" value="1"/>
</dbReference>
<comment type="caution">
    <text evidence="7">The sequence shown here is derived from an EMBL/GenBank/DDBJ whole genome shotgun (WGS) entry which is preliminary data.</text>
</comment>
<dbReference type="Pfam" id="PF13639">
    <property type="entry name" value="zf-RING_2"/>
    <property type="match status" value="1"/>
</dbReference>
<evidence type="ECO:0000313" key="7">
    <source>
        <dbReference type="EMBL" id="ORY59530.1"/>
    </source>
</evidence>
<dbReference type="InterPro" id="IPR013083">
    <property type="entry name" value="Znf_RING/FYVE/PHD"/>
</dbReference>
<evidence type="ECO:0000256" key="4">
    <source>
        <dbReference type="PROSITE-ProRule" id="PRU00175"/>
    </source>
</evidence>
<name>A0A1Y2DJW7_9PEZI</name>
<dbReference type="GO" id="GO:0061630">
    <property type="term" value="F:ubiquitin protein ligase activity"/>
    <property type="evidence" value="ECO:0007669"/>
    <property type="project" value="TreeGrafter"/>
</dbReference>
<gene>
    <name evidence="7" type="ORF">BCR38DRAFT_412544</name>
</gene>
<dbReference type="OrthoDB" id="4779963at2759"/>
<dbReference type="CDD" id="cd16448">
    <property type="entry name" value="RING-H2"/>
    <property type="match status" value="1"/>
</dbReference>
<dbReference type="SUPFAM" id="SSF57850">
    <property type="entry name" value="RING/U-box"/>
    <property type="match status" value="1"/>
</dbReference>
<feature type="compositionally biased region" description="Acidic residues" evidence="5">
    <location>
        <begin position="196"/>
        <end position="214"/>
    </location>
</feature>
<feature type="domain" description="RING-type" evidence="6">
    <location>
        <begin position="43"/>
        <end position="85"/>
    </location>
</feature>
<dbReference type="InterPro" id="IPR001841">
    <property type="entry name" value="Znf_RING"/>
</dbReference>
<dbReference type="Proteomes" id="UP000193689">
    <property type="component" value="Unassembled WGS sequence"/>
</dbReference>
<reference evidence="7 8" key="1">
    <citation type="submission" date="2016-07" db="EMBL/GenBank/DDBJ databases">
        <title>Pervasive Adenine N6-methylation of Active Genes in Fungi.</title>
        <authorList>
            <consortium name="DOE Joint Genome Institute"/>
            <person name="Mondo S.J."/>
            <person name="Dannebaum R.O."/>
            <person name="Kuo R.C."/>
            <person name="Labutti K."/>
            <person name="Haridas S."/>
            <person name="Kuo A."/>
            <person name="Salamov A."/>
            <person name="Ahrendt S.R."/>
            <person name="Lipzen A."/>
            <person name="Sullivan W."/>
            <person name="Andreopoulos W.B."/>
            <person name="Clum A."/>
            <person name="Lindquist E."/>
            <person name="Daum C."/>
            <person name="Ramamoorthy G.K."/>
            <person name="Gryganskyi A."/>
            <person name="Culley D."/>
            <person name="Magnuson J.K."/>
            <person name="James T.Y."/>
            <person name="O'Malley M.A."/>
            <person name="Stajich J.E."/>
            <person name="Spatafora J.W."/>
            <person name="Visel A."/>
            <person name="Grigoriev I.V."/>
        </authorList>
    </citation>
    <scope>NUCLEOTIDE SEQUENCE [LARGE SCALE GENOMIC DNA]</scope>
    <source>
        <strain evidence="7 8">CBS 129021</strain>
    </source>
</reference>
<organism evidence="7 8">
    <name type="scientific">Pseudomassariella vexata</name>
    <dbReference type="NCBI Taxonomy" id="1141098"/>
    <lineage>
        <taxon>Eukaryota</taxon>
        <taxon>Fungi</taxon>
        <taxon>Dikarya</taxon>
        <taxon>Ascomycota</taxon>
        <taxon>Pezizomycotina</taxon>
        <taxon>Sordariomycetes</taxon>
        <taxon>Xylariomycetidae</taxon>
        <taxon>Amphisphaeriales</taxon>
        <taxon>Pseudomassariaceae</taxon>
        <taxon>Pseudomassariella</taxon>
    </lineage>
</organism>
<evidence type="ECO:0000259" key="6">
    <source>
        <dbReference type="PROSITE" id="PS50089"/>
    </source>
</evidence>
<dbReference type="SMART" id="SM00184">
    <property type="entry name" value="RING"/>
    <property type="match status" value="1"/>
</dbReference>
<dbReference type="PROSITE" id="PS50089">
    <property type="entry name" value="ZF_RING_2"/>
    <property type="match status" value="1"/>
</dbReference>
<protein>
    <recommendedName>
        <fullName evidence="6">RING-type domain-containing protein</fullName>
    </recommendedName>
</protein>
<keyword evidence="3" id="KW-0862">Zinc</keyword>
<keyword evidence="2 4" id="KW-0863">Zinc-finger</keyword>
<dbReference type="EMBL" id="MCFJ01000013">
    <property type="protein sequence ID" value="ORY59530.1"/>
    <property type="molecule type" value="Genomic_DNA"/>
</dbReference>
<sequence length="329" mass="36677">MSNNISTEDSSVSMDTIQPSDYNHKNDYQGSGILDSTSAFASCPVCWGESPPSDFVTMPCHHKMHAACIDRWLDTSKNKDCPVCRHSLKHTCSHAISGADLVPGAIIKQGLLKGFCNTSRCNLFDTFTNLHEFVSCRNEMDQYLKSIELDETDKRRMQGRTRSTAYWNEDNYVTADAIWDVDGSGTGADLYGSDFNVDDDTDDDAGYGSEDDSDAYSIDDSYVGSDVGSDIDSDYDASYLLITPEPQGQEQVRPLDEESGDDEYWLRYSEWVEDLRRKEPCPNVVTPILSELLGPNWNSKISLNEVFDGLGDSVPARNPELDRAQDELS</sequence>
<dbReference type="STRING" id="1141098.A0A1Y2DJW7"/>
<dbReference type="AlphaFoldDB" id="A0A1Y2DJW7"/>
<proteinExistence type="predicted"/>
<dbReference type="GO" id="GO:0016567">
    <property type="term" value="P:protein ubiquitination"/>
    <property type="evidence" value="ECO:0007669"/>
    <property type="project" value="TreeGrafter"/>
</dbReference>
<feature type="region of interest" description="Disordered" evidence="5">
    <location>
        <begin position="193"/>
        <end position="223"/>
    </location>
</feature>
<dbReference type="PANTHER" id="PTHR45969:SF69">
    <property type="entry name" value="FINGER DOMAIN PROTEIN, PUTATIVE (AFU_ORTHOLOGUE AFUA_3G12190)-RELATED"/>
    <property type="match status" value="1"/>
</dbReference>
<dbReference type="SMART" id="SM00744">
    <property type="entry name" value="RINGv"/>
    <property type="match status" value="1"/>
</dbReference>
<evidence type="ECO:0000256" key="2">
    <source>
        <dbReference type="ARBA" id="ARBA00022771"/>
    </source>
</evidence>
<evidence type="ECO:0000313" key="8">
    <source>
        <dbReference type="Proteomes" id="UP000193689"/>
    </source>
</evidence>
<keyword evidence="1" id="KW-0479">Metal-binding</keyword>
<dbReference type="GeneID" id="63774922"/>
<accession>A0A1Y2DJW7</accession>
<keyword evidence="8" id="KW-1185">Reference proteome</keyword>
<dbReference type="GO" id="GO:0008270">
    <property type="term" value="F:zinc ion binding"/>
    <property type="evidence" value="ECO:0007669"/>
    <property type="project" value="UniProtKB-KW"/>
</dbReference>
<dbReference type="InParanoid" id="A0A1Y2DJW7"/>
<evidence type="ECO:0000256" key="1">
    <source>
        <dbReference type="ARBA" id="ARBA00022723"/>
    </source>
</evidence>